<dbReference type="Proteomes" id="UP000049983">
    <property type="component" value="Unassembled WGS sequence"/>
</dbReference>
<organism evidence="2 3">
    <name type="scientific">Roseibium album</name>
    <dbReference type="NCBI Taxonomy" id="311410"/>
    <lineage>
        <taxon>Bacteria</taxon>
        <taxon>Pseudomonadati</taxon>
        <taxon>Pseudomonadota</taxon>
        <taxon>Alphaproteobacteria</taxon>
        <taxon>Hyphomicrobiales</taxon>
        <taxon>Stappiaceae</taxon>
        <taxon>Roseibium</taxon>
    </lineage>
</organism>
<dbReference type="EMBL" id="CXWC01000001">
    <property type="protein sequence ID" value="CTQ63664.1"/>
    <property type="molecule type" value="Genomic_DNA"/>
</dbReference>
<reference evidence="3" key="1">
    <citation type="submission" date="2015-07" db="EMBL/GenBank/DDBJ databases">
        <authorList>
            <person name="Rodrigo-Torres Lidia"/>
            <person name="Arahal R.David."/>
        </authorList>
    </citation>
    <scope>NUCLEOTIDE SEQUENCE [LARGE SCALE GENOMIC DNA]</scope>
    <source>
        <strain evidence="3">CECT 5096</strain>
    </source>
</reference>
<protein>
    <submittedName>
        <fullName evidence="2">UDP-glucose 4-epimerase</fullName>
        <ecNumber evidence="2">5.1.3.2</ecNumber>
    </submittedName>
</protein>
<dbReference type="Pfam" id="PF01370">
    <property type="entry name" value="Epimerase"/>
    <property type="match status" value="1"/>
</dbReference>
<dbReference type="InterPro" id="IPR036291">
    <property type="entry name" value="NAD(P)-bd_dom_sf"/>
</dbReference>
<dbReference type="GeneID" id="97667569"/>
<keyword evidence="3" id="KW-1185">Reference proteome</keyword>
<dbReference type="InterPro" id="IPR001509">
    <property type="entry name" value="Epimerase_deHydtase"/>
</dbReference>
<feature type="domain" description="NAD-dependent epimerase/dehydratase" evidence="1">
    <location>
        <begin position="3"/>
        <end position="225"/>
    </location>
</feature>
<dbReference type="EC" id="5.1.3.2" evidence="2"/>
<dbReference type="GO" id="GO:0003978">
    <property type="term" value="F:UDP-glucose 4-epimerase activity"/>
    <property type="evidence" value="ECO:0007669"/>
    <property type="project" value="UniProtKB-EC"/>
</dbReference>
<evidence type="ECO:0000259" key="1">
    <source>
        <dbReference type="Pfam" id="PF01370"/>
    </source>
</evidence>
<evidence type="ECO:0000313" key="2">
    <source>
        <dbReference type="EMBL" id="CTQ63664.1"/>
    </source>
</evidence>
<dbReference type="PANTHER" id="PTHR43245">
    <property type="entry name" value="BIFUNCTIONAL POLYMYXIN RESISTANCE PROTEIN ARNA"/>
    <property type="match status" value="1"/>
</dbReference>
<dbReference type="PANTHER" id="PTHR43245:SF55">
    <property type="entry name" value="NAD(P)-BINDING DOMAIN-CONTAINING PROTEIN"/>
    <property type="match status" value="1"/>
</dbReference>
<name>A0A0M6ZQ87_9HYPH</name>
<dbReference type="InterPro" id="IPR050177">
    <property type="entry name" value="Lipid_A_modif_metabolic_enz"/>
</dbReference>
<keyword evidence="2" id="KW-0413">Isomerase</keyword>
<dbReference type="OrthoDB" id="9814124at2"/>
<proteinExistence type="predicted"/>
<sequence length="291" mass="30876">MHVLITGASGTVGRFVASHMLGKGHRVTALGRAPIKELPVAYSPYDLSDPAPVLPAADVVVHCALRHEPGKFRGGEGQDPERFRHLNVEGTKALFSAAREAGCRKAVFLSSRAVYGDHRAGEVLLETDDPSPDTLYGKVKLAGEKLLADCCDGGFYGTVLRATGIYGLAPGASSHKWSGLFDDFLSGSPVDPRCGTEVHGDDLASAVALTTTCSPETKNFEVFNVSDLVLDRHTLLKMLRATCGQGGELPPKSAALPGTMDTEKLHALGWKPGGVSRLSSFLETCCCRTEV</sequence>
<accession>A0A0M6ZQ87</accession>
<dbReference type="SUPFAM" id="SSF51735">
    <property type="entry name" value="NAD(P)-binding Rossmann-fold domains"/>
    <property type="match status" value="1"/>
</dbReference>
<dbReference type="CDD" id="cd08946">
    <property type="entry name" value="SDR_e"/>
    <property type="match status" value="1"/>
</dbReference>
<dbReference type="AlphaFoldDB" id="A0A0M6ZQ87"/>
<gene>
    <name evidence="2" type="primary">galE_1</name>
    <name evidence="2" type="ORF">LA5096_00095</name>
</gene>
<evidence type="ECO:0000313" key="3">
    <source>
        <dbReference type="Proteomes" id="UP000049983"/>
    </source>
</evidence>
<dbReference type="Gene3D" id="3.40.50.720">
    <property type="entry name" value="NAD(P)-binding Rossmann-like Domain"/>
    <property type="match status" value="1"/>
</dbReference>
<dbReference type="RefSeq" id="WP_055115859.1">
    <property type="nucleotide sequence ID" value="NZ_CXWA01000003.1"/>
</dbReference>
<dbReference type="STRING" id="311410.LA5095_02726"/>